<evidence type="ECO:0000313" key="5">
    <source>
        <dbReference type="Proteomes" id="UP000614410"/>
    </source>
</evidence>
<accession>A0A934KBQ6</accession>
<dbReference type="Gene3D" id="3.40.50.880">
    <property type="match status" value="1"/>
</dbReference>
<dbReference type="SUPFAM" id="SSF47323">
    <property type="entry name" value="Anticodon-binding domain of a subclass of class I aminoacyl-tRNA synthetases"/>
    <property type="match status" value="1"/>
</dbReference>
<gene>
    <name evidence="4" type="ORF">JF887_03600</name>
</gene>
<protein>
    <recommendedName>
        <fullName evidence="6">Cysteinyl-tRNA synthetase</fullName>
    </recommendedName>
</protein>
<keyword evidence="3" id="KW-0067">ATP-binding</keyword>
<dbReference type="EMBL" id="JAEKNN010000017">
    <property type="protein sequence ID" value="MBJ7608503.1"/>
    <property type="molecule type" value="Genomic_DNA"/>
</dbReference>
<organism evidence="4 5">
    <name type="scientific">Candidatus Amunia macphersoniae</name>
    <dbReference type="NCBI Taxonomy" id="3127014"/>
    <lineage>
        <taxon>Bacteria</taxon>
        <taxon>Bacillati</taxon>
        <taxon>Candidatus Dormiibacterota</taxon>
        <taxon>Candidatus Dormibacteria</taxon>
        <taxon>Candidatus Aeolococcales</taxon>
        <taxon>Candidatus Aeolococcaceae</taxon>
        <taxon>Candidatus Amunia</taxon>
    </lineage>
</organism>
<dbReference type="GO" id="GO:0004812">
    <property type="term" value="F:aminoacyl-tRNA ligase activity"/>
    <property type="evidence" value="ECO:0007669"/>
    <property type="project" value="InterPro"/>
</dbReference>
<dbReference type="GO" id="GO:0005524">
    <property type="term" value="F:ATP binding"/>
    <property type="evidence" value="ECO:0007669"/>
    <property type="project" value="UniProtKB-KW"/>
</dbReference>
<proteinExistence type="predicted"/>
<dbReference type="InterPro" id="IPR029062">
    <property type="entry name" value="Class_I_gatase-like"/>
</dbReference>
<evidence type="ECO:0008006" key="6">
    <source>
        <dbReference type="Google" id="ProtNLM"/>
    </source>
</evidence>
<dbReference type="Gene3D" id="1.20.120.1910">
    <property type="entry name" value="Cysteine-tRNA ligase, C-terminal anti-codon recognition domain"/>
    <property type="match status" value="1"/>
</dbReference>
<keyword evidence="2" id="KW-0547">Nucleotide-binding</keyword>
<reference evidence="4 5" key="1">
    <citation type="submission" date="2020-10" db="EMBL/GenBank/DDBJ databases">
        <title>Ca. Dormibacterota MAGs.</title>
        <authorList>
            <person name="Montgomery K."/>
        </authorList>
    </citation>
    <scope>NUCLEOTIDE SEQUENCE [LARGE SCALE GENOMIC DNA]</scope>
    <source>
        <strain evidence="4">Mitchell_Peninsula_5</strain>
    </source>
</reference>
<sequence length="433" mass="46277">MTAARMLAIMGSGETAPTMTSVHAELLDSAGGTGAHPVMLDTPFGFQENADDITARTLAYFRDSVGCELDVATFRDATTATALQYEQMCARVAQAGFVFAGPGSPSYAMRQWAGTRVPEVLASKLRDGGVVVFASAAAVGLGELALPVYEIYKVGEPPHWLPGLDLLRETGLRAAVIPHYSNAEGGTHDTRYCYMGERRLRVLEAALPDGCDILGVDEHTACLIDVGQRTLSVRGRGRVVWRRDGVERQWRAGEVVALDEVTSPVGGRPSPGVTAVPTIAVDPSSAAVASPFMDQVRDQRDIAVRGISARDTDATVAAILAVETALHEWSRDTLESDEPDHGRAVLRELVVRLGELARDGAADPRQRLAPMVDALVGMRDQARDTRRFEDADRMRSALLAAGVDIHDTPEGTTWELAATGNSGRAGVRPPEGA</sequence>
<evidence type="ECO:0000256" key="2">
    <source>
        <dbReference type="ARBA" id="ARBA00022741"/>
    </source>
</evidence>
<name>A0A934KBQ6_9BACT</name>
<evidence type="ECO:0000256" key="1">
    <source>
        <dbReference type="ARBA" id="ARBA00022598"/>
    </source>
</evidence>
<dbReference type="InterPro" id="IPR009080">
    <property type="entry name" value="tRNAsynth_Ia_anticodon-bd"/>
</dbReference>
<comment type="caution">
    <text evidence="4">The sequence shown here is derived from an EMBL/GenBank/DDBJ whole genome shotgun (WGS) entry which is preliminary data.</text>
</comment>
<dbReference type="AlphaFoldDB" id="A0A934KBQ6"/>
<keyword evidence="1" id="KW-0436">Ligase</keyword>
<evidence type="ECO:0000256" key="3">
    <source>
        <dbReference type="ARBA" id="ARBA00022840"/>
    </source>
</evidence>
<dbReference type="GO" id="GO:0006418">
    <property type="term" value="P:tRNA aminoacylation for protein translation"/>
    <property type="evidence" value="ECO:0007669"/>
    <property type="project" value="InterPro"/>
</dbReference>
<evidence type="ECO:0000313" key="4">
    <source>
        <dbReference type="EMBL" id="MBJ7608503.1"/>
    </source>
</evidence>
<dbReference type="Proteomes" id="UP000614410">
    <property type="component" value="Unassembled WGS sequence"/>
</dbReference>